<keyword evidence="9 11" id="KW-0472">Membrane</keyword>
<dbReference type="InterPro" id="IPR036942">
    <property type="entry name" value="Beta-barrel_TonB_sf"/>
</dbReference>
<name>A0A841HL33_9GAMM</name>
<keyword evidence="8 12" id="KW-0798">TonB box</keyword>
<accession>A0A841HL33</accession>
<evidence type="ECO:0000256" key="11">
    <source>
        <dbReference type="PROSITE-ProRule" id="PRU01360"/>
    </source>
</evidence>
<comment type="subcellular location">
    <subcellularLocation>
        <location evidence="1 11">Cell outer membrane</location>
        <topology evidence="1 11">Multi-pass membrane protein</topology>
    </subcellularLocation>
</comment>
<dbReference type="PANTHER" id="PTHR32552:SF81">
    <property type="entry name" value="TONB-DEPENDENT OUTER MEMBRANE RECEPTOR"/>
    <property type="match status" value="1"/>
</dbReference>
<dbReference type="EMBL" id="JACHHZ010000002">
    <property type="protein sequence ID" value="MBB6093453.1"/>
    <property type="molecule type" value="Genomic_DNA"/>
</dbReference>
<feature type="domain" description="TonB-dependent receptor plug" evidence="14">
    <location>
        <begin position="50"/>
        <end position="153"/>
    </location>
</feature>
<keyword evidence="16" id="KW-1185">Reference proteome</keyword>
<evidence type="ECO:0000256" key="8">
    <source>
        <dbReference type="ARBA" id="ARBA00023077"/>
    </source>
</evidence>
<comment type="caution">
    <text evidence="15">The sequence shown here is derived from an EMBL/GenBank/DDBJ whole genome shotgun (WGS) entry which is preliminary data.</text>
</comment>
<keyword evidence="3 11" id="KW-1134">Transmembrane beta strand</keyword>
<evidence type="ECO:0000259" key="13">
    <source>
        <dbReference type="Pfam" id="PF00593"/>
    </source>
</evidence>
<keyword evidence="2 11" id="KW-0813">Transport</keyword>
<keyword evidence="6" id="KW-0408">Iron</keyword>
<proteinExistence type="inferred from homology"/>
<dbReference type="Pfam" id="PF00593">
    <property type="entry name" value="TonB_dep_Rec_b-barrel"/>
    <property type="match status" value="1"/>
</dbReference>
<evidence type="ECO:0000256" key="1">
    <source>
        <dbReference type="ARBA" id="ARBA00004571"/>
    </source>
</evidence>
<keyword evidence="15" id="KW-0675">Receptor</keyword>
<dbReference type="SUPFAM" id="SSF56935">
    <property type="entry name" value="Porins"/>
    <property type="match status" value="1"/>
</dbReference>
<dbReference type="RefSeq" id="WP_184331787.1">
    <property type="nucleotide sequence ID" value="NZ_JACHHZ010000002.1"/>
</dbReference>
<protein>
    <submittedName>
        <fullName evidence="15">Iron complex outermembrane receptor protein</fullName>
    </submittedName>
</protein>
<keyword evidence="10 11" id="KW-0998">Cell outer membrane</keyword>
<evidence type="ECO:0000313" key="15">
    <source>
        <dbReference type="EMBL" id="MBB6093453.1"/>
    </source>
</evidence>
<gene>
    <name evidence="15" type="ORF">HNQ60_002331</name>
</gene>
<dbReference type="InterPro" id="IPR000531">
    <property type="entry name" value="Beta-barrel_TonB"/>
</dbReference>
<dbReference type="InterPro" id="IPR012910">
    <property type="entry name" value="Plug_dom"/>
</dbReference>
<dbReference type="GO" id="GO:0006826">
    <property type="term" value="P:iron ion transport"/>
    <property type="evidence" value="ECO:0007669"/>
    <property type="project" value="UniProtKB-KW"/>
</dbReference>
<comment type="similarity">
    <text evidence="11 12">Belongs to the TonB-dependent receptor family.</text>
</comment>
<evidence type="ECO:0000259" key="14">
    <source>
        <dbReference type="Pfam" id="PF07715"/>
    </source>
</evidence>
<evidence type="ECO:0000256" key="4">
    <source>
        <dbReference type="ARBA" id="ARBA00022496"/>
    </source>
</evidence>
<dbReference type="PROSITE" id="PS52016">
    <property type="entry name" value="TONB_DEPENDENT_REC_3"/>
    <property type="match status" value="1"/>
</dbReference>
<evidence type="ECO:0000256" key="3">
    <source>
        <dbReference type="ARBA" id="ARBA00022452"/>
    </source>
</evidence>
<evidence type="ECO:0000256" key="12">
    <source>
        <dbReference type="RuleBase" id="RU003357"/>
    </source>
</evidence>
<evidence type="ECO:0000256" key="6">
    <source>
        <dbReference type="ARBA" id="ARBA00023004"/>
    </source>
</evidence>
<dbReference type="InterPro" id="IPR039426">
    <property type="entry name" value="TonB-dep_rcpt-like"/>
</dbReference>
<dbReference type="Pfam" id="PF07715">
    <property type="entry name" value="Plug"/>
    <property type="match status" value="1"/>
</dbReference>
<reference evidence="15 16" key="1">
    <citation type="submission" date="2020-08" db="EMBL/GenBank/DDBJ databases">
        <title>Genomic Encyclopedia of Type Strains, Phase IV (KMG-IV): sequencing the most valuable type-strain genomes for metagenomic binning, comparative biology and taxonomic classification.</title>
        <authorList>
            <person name="Goeker M."/>
        </authorList>
    </citation>
    <scope>NUCLEOTIDE SEQUENCE [LARGE SCALE GENOMIC DNA]</scope>
    <source>
        <strain evidence="15 16">DSM 26723</strain>
    </source>
</reference>
<dbReference type="Gene3D" id="2.40.170.20">
    <property type="entry name" value="TonB-dependent receptor, beta-barrel domain"/>
    <property type="match status" value="1"/>
</dbReference>
<evidence type="ECO:0000313" key="16">
    <source>
        <dbReference type="Proteomes" id="UP000588068"/>
    </source>
</evidence>
<evidence type="ECO:0000256" key="9">
    <source>
        <dbReference type="ARBA" id="ARBA00023136"/>
    </source>
</evidence>
<evidence type="ECO:0000256" key="10">
    <source>
        <dbReference type="ARBA" id="ARBA00023237"/>
    </source>
</evidence>
<feature type="domain" description="TonB-dependent receptor-like beta-barrel" evidence="13">
    <location>
        <begin position="292"/>
        <end position="800"/>
    </location>
</feature>
<keyword evidence="5 11" id="KW-0812">Transmembrane</keyword>
<keyword evidence="7" id="KW-0406">Ion transport</keyword>
<organism evidence="15 16">
    <name type="scientific">Povalibacter uvarum</name>
    <dbReference type="NCBI Taxonomy" id="732238"/>
    <lineage>
        <taxon>Bacteria</taxon>
        <taxon>Pseudomonadati</taxon>
        <taxon>Pseudomonadota</taxon>
        <taxon>Gammaproteobacteria</taxon>
        <taxon>Steroidobacterales</taxon>
        <taxon>Steroidobacteraceae</taxon>
        <taxon>Povalibacter</taxon>
    </lineage>
</organism>
<keyword evidence="4" id="KW-0410">Iron transport</keyword>
<dbReference type="Proteomes" id="UP000588068">
    <property type="component" value="Unassembled WGS sequence"/>
</dbReference>
<evidence type="ECO:0000256" key="2">
    <source>
        <dbReference type="ARBA" id="ARBA00022448"/>
    </source>
</evidence>
<dbReference type="AlphaFoldDB" id="A0A841HL33"/>
<evidence type="ECO:0000256" key="7">
    <source>
        <dbReference type="ARBA" id="ARBA00023065"/>
    </source>
</evidence>
<sequence>MSTSNVGLRLAVAGVLSVGTYVGAHAQPAGPETMALEEIVVTAEKREEKLQDVPVAISAYTDKARDIVGIKNIEDFASFTPGLNFASNDRLSIRGVGRLTNALGSDPGVATYNDGFYTSSTTESNKSSLFVERVEFLRGPQGTLYGRNSMGGAINIISKRPTTELSGEVRAQYGTYDQQIIEAAISGPITDSFRARFAGINSTRDEGYFENDAGEDRYRQERRLLELQLEADLGDSATWWLKYSNVEWGSDNSDGSLNSVLIDPYYGVATAGQAAASPFPSGSLVPNAQFLATRAGLSNPAVLDHYKISENTTASGTLEDNHNVVSHLTFDFGSTTLKWVGGWQQSHFTLTNDYDLTSFAGPVASYVSPTSGATIPYATPVIPVYVSEFVDDKRSYSNEINFSSSGDGPHKWIVGLYQFHEEQKNPVSLYAPGHTAQINNPYVRAGAGLAPSATLAAPNVDGRFYFADGAVEVDSYAAFGQLDYALSETWVATIGVRYSKDEKVGDEYHRLIAFNPIAVALGGTGNAAVDVSPTLNQRQLEDEWENVSGKVGIEWSPTDATMLYANYNRGYKSGGFNLGTIIGGADPAAATVDEEILDAVEFGWKTNLTANFQLNGAVFYYQYADAQIPFPQFRNGINVTTFENVDATNYGAELETIWAATDNLTFMLNYSYLNTENTRECRYVSATDYSDCYYDSADPQALAAGANPVGQDAAGNWLQNLDSNQLPQAPKNKAAFNTTYRIDFAPGSLTFSGSYTWQDEATYSLFANPAYRVDDFATADFRILWDDVQDRYTIIAYADNAFDDEGYVGASVTALSQGARRSRSFIAPATYGVEVQYRF</sequence>
<dbReference type="GO" id="GO:0009279">
    <property type="term" value="C:cell outer membrane"/>
    <property type="evidence" value="ECO:0007669"/>
    <property type="project" value="UniProtKB-SubCell"/>
</dbReference>
<dbReference type="PANTHER" id="PTHR32552">
    <property type="entry name" value="FERRICHROME IRON RECEPTOR-RELATED"/>
    <property type="match status" value="1"/>
</dbReference>
<evidence type="ECO:0000256" key="5">
    <source>
        <dbReference type="ARBA" id="ARBA00022692"/>
    </source>
</evidence>